<sequence length="166" mass="18544">MASQTQALNQLSKDQIQQFKSIFNLIDQDHDDNISVKDLKTTICNMGVEDIDDNTIAQMIPENQQKTGINFSVFLKLMSSKYGEFTEKTDLTQAFSVFKTTTSGDDDGLNCNSDELKESLLNTNARNSSKMNDSSIEKIINNFSKTNDLSGESVFNAESFIDTVKN</sequence>
<dbReference type="GO" id="GO:0005509">
    <property type="term" value="F:calcium ion binding"/>
    <property type="evidence" value="ECO:0007669"/>
    <property type="project" value="InterPro"/>
</dbReference>
<dbReference type="PANTHER" id="PTHR23049">
    <property type="entry name" value="MYOSIN REGULATORY LIGHT CHAIN 2"/>
    <property type="match status" value="1"/>
</dbReference>
<evidence type="ECO:0000313" key="5">
    <source>
        <dbReference type="Proteomes" id="UP000094801"/>
    </source>
</evidence>
<keyword evidence="1" id="KW-0677">Repeat</keyword>
<keyword evidence="5" id="KW-1185">Reference proteome</keyword>
<reference evidence="5" key="1">
    <citation type="submission" date="2016-04" db="EMBL/GenBank/DDBJ databases">
        <title>Comparative genomics of biotechnologically important yeasts.</title>
        <authorList>
            <consortium name="DOE Joint Genome Institute"/>
            <person name="Riley R."/>
            <person name="Haridas S."/>
            <person name="Wolfe K.H."/>
            <person name="Lopes M.R."/>
            <person name="Hittinger C.T."/>
            <person name="Goker M."/>
            <person name="Salamov A."/>
            <person name="Wisecaver J."/>
            <person name="Long T.M."/>
            <person name="Aerts A.L."/>
            <person name="Barry K."/>
            <person name="Choi C."/>
            <person name="Clum A."/>
            <person name="Coughlan A.Y."/>
            <person name="Deshpande S."/>
            <person name="Douglass A.P."/>
            <person name="Hanson S.J."/>
            <person name="Klenk H.-P."/>
            <person name="Labutti K."/>
            <person name="Lapidus A."/>
            <person name="Lindquist E."/>
            <person name="Lipzen A."/>
            <person name="Meier-Kolthoff J.P."/>
            <person name="Ohm R.A."/>
            <person name="Otillar R.P."/>
            <person name="Pangilinan J."/>
            <person name="Peng Y."/>
            <person name="Rokas A."/>
            <person name="Rosa C.A."/>
            <person name="Scheuner C."/>
            <person name="Sibirny A.A."/>
            <person name="Slot J.C."/>
            <person name="Stielow J.B."/>
            <person name="Sun H."/>
            <person name="Kurtzman C.P."/>
            <person name="Blackwell M."/>
            <person name="Grigoriev I.V."/>
            <person name="Jeffries T.W."/>
        </authorList>
    </citation>
    <scope>NUCLEOTIDE SEQUENCE [LARGE SCALE GENOMIC DNA]</scope>
    <source>
        <strain evidence="5">NRRL YB-2248</strain>
    </source>
</reference>
<evidence type="ECO:0000259" key="3">
    <source>
        <dbReference type="PROSITE" id="PS50222"/>
    </source>
</evidence>
<proteinExistence type="predicted"/>
<dbReference type="InterPro" id="IPR002048">
    <property type="entry name" value="EF_hand_dom"/>
</dbReference>
<accession>A0A1E4SVL7</accession>
<dbReference type="AlphaFoldDB" id="A0A1E4SVL7"/>
<dbReference type="STRING" id="983967.A0A1E4SVL7"/>
<evidence type="ECO:0000313" key="4">
    <source>
        <dbReference type="EMBL" id="ODV83555.1"/>
    </source>
</evidence>
<feature type="domain" description="EF-hand" evidence="3">
    <location>
        <begin position="14"/>
        <end position="49"/>
    </location>
</feature>
<protein>
    <recommendedName>
        <fullName evidence="3">EF-hand domain-containing protein</fullName>
    </recommendedName>
</protein>
<organism evidence="4 5">
    <name type="scientific">[Candida] arabinofermentans NRRL YB-2248</name>
    <dbReference type="NCBI Taxonomy" id="983967"/>
    <lineage>
        <taxon>Eukaryota</taxon>
        <taxon>Fungi</taxon>
        <taxon>Dikarya</taxon>
        <taxon>Ascomycota</taxon>
        <taxon>Saccharomycotina</taxon>
        <taxon>Pichiomycetes</taxon>
        <taxon>Pichiales</taxon>
        <taxon>Pichiaceae</taxon>
        <taxon>Ogataea</taxon>
        <taxon>Ogataea/Candida clade</taxon>
    </lineage>
</organism>
<dbReference type="Gene3D" id="1.10.238.10">
    <property type="entry name" value="EF-hand"/>
    <property type="match status" value="1"/>
</dbReference>
<gene>
    <name evidence="4" type="ORF">CANARDRAFT_24791</name>
</gene>
<keyword evidence="2" id="KW-0106">Calcium</keyword>
<dbReference type="InterPro" id="IPR018247">
    <property type="entry name" value="EF_Hand_1_Ca_BS"/>
</dbReference>
<dbReference type="PROSITE" id="PS50222">
    <property type="entry name" value="EF_HAND_2"/>
    <property type="match status" value="1"/>
</dbReference>
<name>A0A1E4SVL7_9ASCO</name>
<dbReference type="PROSITE" id="PS00018">
    <property type="entry name" value="EF_HAND_1"/>
    <property type="match status" value="1"/>
</dbReference>
<dbReference type="Proteomes" id="UP000094801">
    <property type="component" value="Unassembled WGS sequence"/>
</dbReference>
<evidence type="ECO:0000256" key="1">
    <source>
        <dbReference type="ARBA" id="ARBA00022737"/>
    </source>
</evidence>
<evidence type="ECO:0000256" key="2">
    <source>
        <dbReference type="ARBA" id="ARBA00022837"/>
    </source>
</evidence>
<dbReference type="OrthoDB" id="429467at2759"/>
<dbReference type="SUPFAM" id="SSF47473">
    <property type="entry name" value="EF-hand"/>
    <property type="match status" value="1"/>
</dbReference>
<dbReference type="EMBL" id="KV453862">
    <property type="protein sequence ID" value="ODV83555.1"/>
    <property type="molecule type" value="Genomic_DNA"/>
</dbReference>
<dbReference type="InterPro" id="IPR050403">
    <property type="entry name" value="Myosin_RLC"/>
</dbReference>
<dbReference type="InterPro" id="IPR011992">
    <property type="entry name" value="EF-hand-dom_pair"/>
</dbReference>